<evidence type="ECO:0000313" key="4">
    <source>
        <dbReference type="Proteomes" id="UP000239731"/>
    </source>
</evidence>
<protein>
    <recommendedName>
        <fullName evidence="5">Microcin J25-processing protein McjB C-terminal domain-containing protein</fullName>
    </recommendedName>
</protein>
<evidence type="ECO:0008006" key="5">
    <source>
        <dbReference type="Google" id="ProtNLM"/>
    </source>
</evidence>
<dbReference type="EMBL" id="PVUH01000020">
    <property type="protein sequence ID" value="PRW86535.1"/>
    <property type="molecule type" value="Genomic_DNA"/>
</dbReference>
<comment type="caution">
    <text evidence="1">The sequence shown here is derived from an EMBL/GenBank/DDBJ whole genome shotgun (WGS) entry which is preliminary data.</text>
</comment>
<sequence>MDHFSPKTVDPTIALECVFRCVLEHIYGTGWGGACHSSSAMLSILLKEHGIDSEIMIGEVFCDGYRFDHSWVVVQGQIFDAAVALPQAGGIKLGGPVFAGFDIETHEPTRLQYGIGLPGGLGPVEELIASQTIGEYFAYSDEVARDDADFNDQPVPPALWNRVAVVGLACGVLKSAAELLETHSHIERTVVSLQLL</sequence>
<reference evidence="1 3" key="1">
    <citation type="submission" date="2015-05" db="EMBL/GenBank/DDBJ databases">
        <title>A genomic and transcriptomic approach to investigate the blue pigment phenotype in Pseudomonas fluorescens.</title>
        <authorList>
            <person name="Andreani N.A."/>
            <person name="Cardazzo B."/>
        </authorList>
    </citation>
    <scope>NUCLEOTIDE SEQUENCE [LARGE SCALE GENOMIC DNA]</scope>
    <source>
        <strain evidence="1 3">Ps_22</strain>
    </source>
</reference>
<evidence type="ECO:0000313" key="1">
    <source>
        <dbReference type="EMBL" id="KWV77114.1"/>
    </source>
</evidence>
<proteinExistence type="predicted"/>
<reference evidence="2 4" key="2">
    <citation type="submission" date="2018-03" db="EMBL/GenBank/DDBJ databases">
        <title>Blue discolouration in mozzarella cheese caused by Pseudomonas fluorescens.</title>
        <authorList>
            <person name="Chiesa F."/>
            <person name="Dalmasso A."/>
            <person name="Lomonaco S."/>
        </authorList>
    </citation>
    <scope>NUCLEOTIDE SEQUENCE [LARGE SCALE GENOMIC DNA]</scope>
    <source>
        <strain evidence="2 4">11293</strain>
    </source>
</reference>
<dbReference type="AlphaFoldDB" id="A0A120G119"/>
<name>A0A120G119_PSEFL</name>
<accession>A0A120G119</accession>
<gene>
    <name evidence="2" type="ORF">C7A10_24430</name>
    <name evidence="1" type="ORF">PFLmoz3_06097</name>
</gene>
<dbReference type="EMBL" id="LCYA01000254">
    <property type="protein sequence ID" value="KWV77114.1"/>
    <property type="molecule type" value="Genomic_DNA"/>
</dbReference>
<dbReference type="Proteomes" id="UP000239731">
    <property type="component" value="Unassembled WGS sequence"/>
</dbReference>
<evidence type="ECO:0000313" key="3">
    <source>
        <dbReference type="Proteomes" id="UP000061348"/>
    </source>
</evidence>
<dbReference type="PROSITE" id="PS51257">
    <property type="entry name" value="PROKAR_LIPOPROTEIN"/>
    <property type="match status" value="1"/>
</dbReference>
<organism evidence="1 3">
    <name type="scientific">Pseudomonas fluorescens</name>
    <dbReference type="NCBI Taxonomy" id="294"/>
    <lineage>
        <taxon>Bacteria</taxon>
        <taxon>Pseudomonadati</taxon>
        <taxon>Pseudomonadota</taxon>
        <taxon>Gammaproteobacteria</taxon>
        <taxon>Pseudomonadales</taxon>
        <taxon>Pseudomonadaceae</taxon>
        <taxon>Pseudomonas</taxon>
    </lineage>
</organism>
<dbReference type="PATRIC" id="fig|294.194.peg.6772"/>
<dbReference type="Proteomes" id="UP000061348">
    <property type="component" value="Unassembled WGS sequence"/>
</dbReference>
<dbReference type="RefSeq" id="WP_096143128.1">
    <property type="nucleotide sequence ID" value="NZ_LCYA01000254.1"/>
</dbReference>
<evidence type="ECO:0000313" key="2">
    <source>
        <dbReference type="EMBL" id="PRW86535.1"/>
    </source>
</evidence>